<keyword evidence="6" id="KW-0963">Cytoplasm</keyword>
<dbReference type="InterPro" id="IPR045249">
    <property type="entry name" value="HARBI1-like"/>
</dbReference>
<keyword evidence="10" id="KW-0539">Nucleus</keyword>
<evidence type="ECO:0000256" key="11">
    <source>
        <dbReference type="ARBA" id="ARBA00030126"/>
    </source>
</evidence>
<proteinExistence type="inferred from homology"/>
<reference evidence="14" key="1">
    <citation type="submission" date="2025-08" db="UniProtKB">
        <authorList>
            <consortium name="Ensembl"/>
        </authorList>
    </citation>
    <scope>IDENTIFICATION</scope>
</reference>
<dbReference type="PANTHER" id="PTHR22930">
    <property type="match status" value="1"/>
</dbReference>
<name>A0A8C9XXQ5_SANLU</name>
<evidence type="ECO:0000313" key="14">
    <source>
        <dbReference type="Ensembl" id="ENSSLUP00000017099.1"/>
    </source>
</evidence>
<keyword evidence="8" id="KW-0479">Metal-binding</keyword>
<gene>
    <name evidence="14" type="primary">LOC118494029</name>
</gene>
<accession>A0A8C9XXQ5</accession>
<keyword evidence="15" id="KW-1185">Reference proteome</keyword>
<evidence type="ECO:0000256" key="10">
    <source>
        <dbReference type="ARBA" id="ARBA00023242"/>
    </source>
</evidence>
<dbReference type="Pfam" id="PF13359">
    <property type="entry name" value="DDE_Tnp_4"/>
    <property type="match status" value="1"/>
</dbReference>
<dbReference type="GeneTree" id="ENSGT00940000154348"/>
<evidence type="ECO:0000313" key="15">
    <source>
        <dbReference type="Proteomes" id="UP000694568"/>
    </source>
</evidence>
<evidence type="ECO:0000256" key="4">
    <source>
        <dbReference type="ARBA" id="ARBA00006958"/>
    </source>
</evidence>
<dbReference type="Proteomes" id="UP000694568">
    <property type="component" value="Unplaced"/>
</dbReference>
<evidence type="ECO:0000256" key="1">
    <source>
        <dbReference type="ARBA" id="ARBA00001968"/>
    </source>
</evidence>
<evidence type="ECO:0000256" key="7">
    <source>
        <dbReference type="ARBA" id="ARBA00022722"/>
    </source>
</evidence>
<dbReference type="InterPro" id="IPR026103">
    <property type="entry name" value="HARBI1_animal"/>
</dbReference>
<evidence type="ECO:0000256" key="6">
    <source>
        <dbReference type="ARBA" id="ARBA00022490"/>
    </source>
</evidence>
<comment type="cofactor">
    <cofactor evidence="1">
        <name>a divalent metal cation</name>
        <dbReference type="ChEBI" id="CHEBI:60240"/>
    </cofactor>
</comment>
<dbReference type="Ensembl" id="ENSSLUT00000017656.1">
    <property type="protein sequence ID" value="ENSSLUP00000017099.1"/>
    <property type="gene ID" value="ENSSLUG00000008009.1"/>
</dbReference>
<keyword evidence="9" id="KW-0378">Hydrolase</keyword>
<comment type="subcellular location">
    <subcellularLocation>
        <location evidence="3">Cytoplasm</location>
    </subcellularLocation>
    <subcellularLocation>
        <location evidence="2">Nucleus</location>
    </subcellularLocation>
</comment>
<organism evidence="14 15">
    <name type="scientific">Sander lucioperca</name>
    <name type="common">Pike-perch</name>
    <name type="synonym">Perca lucioperca</name>
    <dbReference type="NCBI Taxonomy" id="283035"/>
    <lineage>
        <taxon>Eukaryota</taxon>
        <taxon>Metazoa</taxon>
        <taxon>Chordata</taxon>
        <taxon>Craniata</taxon>
        <taxon>Vertebrata</taxon>
        <taxon>Euteleostomi</taxon>
        <taxon>Actinopterygii</taxon>
        <taxon>Neopterygii</taxon>
        <taxon>Teleostei</taxon>
        <taxon>Neoteleostei</taxon>
        <taxon>Acanthomorphata</taxon>
        <taxon>Eupercaria</taxon>
        <taxon>Perciformes</taxon>
        <taxon>Percoidei</taxon>
        <taxon>Percidae</taxon>
        <taxon>Luciopercinae</taxon>
        <taxon>Sander</taxon>
    </lineage>
</organism>
<evidence type="ECO:0000256" key="8">
    <source>
        <dbReference type="ARBA" id="ARBA00022723"/>
    </source>
</evidence>
<reference evidence="14" key="2">
    <citation type="submission" date="2025-09" db="UniProtKB">
        <authorList>
            <consortium name="Ensembl"/>
        </authorList>
    </citation>
    <scope>IDENTIFICATION</scope>
</reference>
<feature type="domain" description="DDE Tnp4" evidence="13">
    <location>
        <begin position="175"/>
        <end position="328"/>
    </location>
</feature>
<dbReference type="AlphaFoldDB" id="A0A8C9XXQ5"/>
<dbReference type="GO" id="GO:0046872">
    <property type="term" value="F:metal ion binding"/>
    <property type="evidence" value="ECO:0007669"/>
    <property type="project" value="UniProtKB-KW"/>
</dbReference>
<evidence type="ECO:0000256" key="3">
    <source>
        <dbReference type="ARBA" id="ARBA00004496"/>
    </source>
</evidence>
<dbReference type="PANTHER" id="PTHR22930:SF267">
    <property type="entry name" value="NUCLEASE HARBI1-RELATED"/>
    <property type="match status" value="1"/>
</dbReference>
<dbReference type="GO" id="GO:0004518">
    <property type="term" value="F:nuclease activity"/>
    <property type="evidence" value="ECO:0007669"/>
    <property type="project" value="UniProtKB-KW"/>
</dbReference>
<sequence>FTENVDMLIYTYLSYLNWISTVHQFSMMADLALLEDAYYAPLRRERVFQDRRDLLNTSDEWLMSRFRLPRHLLLELCNNLEPYLQRETRRSRALPVPVQVLSTLGFLATGTFQRETADRSGISQPTMSCMLSSMLAAIRTLIPHYIQFPYDNAQQTMIKRGFYEIAGIPNVIGAIDCTHVRLKPPSVNDYAYINRKNYHSVNVQIICDARLCLLNVVARWPGGTHDAFIFEHSSVRRRLQEGALRGHGYLLGDRGYPLLDFLITPVPNPVTHQERNFNHAHARTRATVERCVGLLKGRWLCLAHAGGTLLYSPEKVCNIILACAVLHNMAEINRVPFDALAPDPEVPVEQWAAPPALGAVQLRRDLVGFKGKLK</sequence>
<dbReference type="GO" id="GO:0016787">
    <property type="term" value="F:hydrolase activity"/>
    <property type="evidence" value="ECO:0007669"/>
    <property type="project" value="UniProtKB-KW"/>
</dbReference>
<evidence type="ECO:0000256" key="9">
    <source>
        <dbReference type="ARBA" id="ARBA00022801"/>
    </source>
</evidence>
<comment type="function">
    <text evidence="12">Transposase-derived protein that may have nuclease activity. Does not have transposase activity.</text>
</comment>
<dbReference type="GO" id="GO:0005737">
    <property type="term" value="C:cytoplasm"/>
    <property type="evidence" value="ECO:0007669"/>
    <property type="project" value="UniProtKB-SubCell"/>
</dbReference>
<evidence type="ECO:0000256" key="2">
    <source>
        <dbReference type="ARBA" id="ARBA00004123"/>
    </source>
</evidence>
<evidence type="ECO:0000256" key="5">
    <source>
        <dbReference type="ARBA" id="ARBA00015519"/>
    </source>
</evidence>
<evidence type="ECO:0000259" key="13">
    <source>
        <dbReference type="Pfam" id="PF13359"/>
    </source>
</evidence>
<dbReference type="InterPro" id="IPR027806">
    <property type="entry name" value="HARBI1_dom"/>
</dbReference>
<protein>
    <recommendedName>
        <fullName evidence="5">Putative nuclease HARBI1</fullName>
    </recommendedName>
    <alternativeName>
        <fullName evidence="11">Harbinger transposase-derived nuclease</fullName>
    </alternativeName>
</protein>
<dbReference type="GO" id="GO:0005634">
    <property type="term" value="C:nucleus"/>
    <property type="evidence" value="ECO:0007669"/>
    <property type="project" value="UniProtKB-SubCell"/>
</dbReference>
<evidence type="ECO:0000256" key="12">
    <source>
        <dbReference type="ARBA" id="ARBA00045850"/>
    </source>
</evidence>
<dbReference type="PRINTS" id="PR02086">
    <property type="entry name" value="PUTNUCHARBI1"/>
</dbReference>
<keyword evidence="7" id="KW-0540">Nuclease</keyword>
<comment type="similarity">
    <text evidence="4">Belongs to the HARBI1 family.</text>
</comment>